<dbReference type="Proteomes" id="UP000618051">
    <property type="component" value="Unassembled WGS sequence"/>
</dbReference>
<keyword evidence="3" id="KW-1185">Reference proteome</keyword>
<evidence type="ECO:0000313" key="2">
    <source>
        <dbReference type="EMBL" id="KAI1238437.1"/>
    </source>
</evidence>
<reference evidence="1" key="1">
    <citation type="submission" date="2020-10" db="EMBL/GenBank/DDBJ databases">
        <title>Feather gene expression reveals the developmental basis of iridescence in African starlings.</title>
        <authorList>
            <person name="Rubenstein D.R."/>
        </authorList>
    </citation>
    <scope>NUCLEOTIDE SEQUENCE</scope>
    <source>
        <strain evidence="1">SS15</strain>
        <tissue evidence="1">Liver</tissue>
    </source>
</reference>
<name>A0A835NG50_9PASS</name>
<dbReference type="AlphaFoldDB" id="A0A835NG50"/>
<comment type="caution">
    <text evidence="1">The sequence shown here is derived from an EMBL/GenBank/DDBJ whole genome shotgun (WGS) entry which is preliminary data.</text>
</comment>
<reference evidence="2" key="3">
    <citation type="submission" date="2022-01" db="EMBL/GenBank/DDBJ databases">
        <authorList>
            <person name="Rubenstein D.R."/>
        </authorList>
    </citation>
    <scope>NUCLEOTIDE SEQUENCE</scope>
    <source>
        <strain evidence="2">SS15</strain>
        <tissue evidence="2">Liver</tissue>
    </source>
</reference>
<reference evidence="2 3" key="2">
    <citation type="journal article" date="2021" name="J. Hered.">
        <title>Feather Gene Expression Elucidates the Developmental Basis of Plumage Iridescence in African Starlings.</title>
        <authorList>
            <person name="Rubenstein D.R."/>
            <person name="Corvelo A."/>
            <person name="MacManes M.D."/>
            <person name="Maia R."/>
            <person name="Narzisi G."/>
            <person name="Rousaki A."/>
            <person name="Vandenabeele P."/>
            <person name="Shawkey M.D."/>
            <person name="Solomon J."/>
        </authorList>
    </citation>
    <scope>NUCLEOTIDE SEQUENCE [LARGE SCALE GENOMIC DNA]</scope>
    <source>
        <strain evidence="2">SS15</strain>
    </source>
</reference>
<dbReference type="EMBL" id="JADDUC020000006">
    <property type="protein sequence ID" value="KAI1238437.1"/>
    <property type="molecule type" value="Genomic_DNA"/>
</dbReference>
<gene>
    <name evidence="2" type="ORF">IHE44_0013166</name>
    <name evidence="1" type="ORF">IHE44_008128</name>
</gene>
<evidence type="ECO:0000313" key="1">
    <source>
        <dbReference type="EMBL" id="KAG0114426.1"/>
    </source>
</evidence>
<dbReference type="EMBL" id="JADDUC010000304">
    <property type="protein sequence ID" value="KAG0114426.1"/>
    <property type="molecule type" value="Genomic_DNA"/>
</dbReference>
<proteinExistence type="predicted"/>
<evidence type="ECO:0000313" key="3">
    <source>
        <dbReference type="Proteomes" id="UP000618051"/>
    </source>
</evidence>
<sequence>MHCNVYVDSLVAATAVKMPYLEHTGRNRIDGPTTKAECLGDTSHQLPYEVKKQYNLYLDMGN</sequence>
<accession>A0A835NG50</accession>
<organism evidence="1">
    <name type="scientific">Lamprotornis superbus</name>
    <dbReference type="NCBI Taxonomy" id="245042"/>
    <lineage>
        <taxon>Eukaryota</taxon>
        <taxon>Metazoa</taxon>
        <taxon>Chordata</taxon>
        <taxon>Craniata</taxon>
        <taxon>Vertebrata</taxon>
        <taxon>Euteleostomi</taxon>
        <taxon>Archelosauria</taxon>
        <taxon>Archosauria</taxon>
        <taxon>Dinosauria</taxon>
        <taxon>Saurischia</taxon>
        <taxon>Theropoda</taxon>
        <taxon>Coelurosauria</taxon>
        <taxon>Aves</taxon>
        <taxon>Neognathae</taxon>
        <taxon>Neoaves</taxon>
        <taxon>Telluraves</taxon>
        <taxon>Australaves</taxon>
        <taxon>Passeriformes</taxon>
        <taxon>Sturnidae</taxon>
        <taxon>Lamprotornis</taxon>
    </lineage>
</organism>
<protein>
    <submittedName>
        <fullName evidence="1">Uncharacterized protein</fullName>
    </submittedName>
</protein>